<keyword evidence="1" id="KW-0175">Coiled coil</keyword>
<dbReference type="OrthoDB" id="6626581at2"/>
<dbReference type="AlphaFoldDB" id="A0A1E7Z2R0"/>
<evidence type="ECO:0000256" key="1">
    <source>
        <dbReference type="SAM" id="Coils"/>
    </source>
</evidence>
<name>A0A1E7Z2R0_9GAMM</name>
<evidence type="ECO:0000313" key="4">
    <source>
        <dbReference type="Proteomes" id="UP000243534"/>
    </source>
</evidence>
<reference evidence="2 4" key="1">
    <citation type="submission" date="2016-07" db="EMBL/GenBank/DDBJ databases">
        <authorList>
            <person name="Yuval B."/>
        </authorList>
    </citation>
    <scope>NUCLEOTIDE SEQUENCE [LARGE SCALE GENOMIC DNA]</scope>
    <source>
        <strain evidence="2 4">IL</strain>
    </source>
</reference>
<accession>A0A1E7Z2R0</accession>
<comment type="caution">
    <text evidence="2">The sequence shown here is derived from an EMBL/GenBank/DDBJ whole genome shotgun (WGS) entry which is preliminary data.</text>
</comment>
<dbReference type="Proteomes" id="UP000244334">
    <property type="component" value="Unassembled WGS sequence"/>
</dbReference>
<evidence type="ECO:0000313" key="5">
    <source>
        <dbReference type="Proteomes" id="UP000244334"/>
    </source>
</evidence>
<evidence type="ECO:0000313" key="3">
    <source>
        <dbReference type="EMBL" id="RAP72921.1"/>
    </source>
</evidence>
<dbReference type="Proteomes" id="UP000243534">
    <property type="component" value="Unassembled WGS sequence"/>
</dbReference>
<keyword evidence="5" id="KW-1185">Reference proteome</keyword>
<organism evidence="2 4">
    <name type="scientific">Candidatus Erwinia dacicola</name>
    <dbReference type="NCBI Taxonomy" id="252393"/>
    <lineage>
        <taxon>Bacteria</taxon>
        <taxon>Pseudomonadati</taxon>
        <taxon>Pseudomonadota</taxon>
        <taxon>Gammaproteobacteria</taxon>
        <taxon>Enterobacterales</taxon>
        <taxon>Erwiniaceae</taxon>
        <taxon>Erwinia</taxon>
    </lineage>
</organism>
<dbReference type="RefSeq" id="WP_070134186.1">
    <property type="nucleotide sequence ID" value="NZ_LJAM02000007.1"/>
</dbReference>
<protein>
    <submittedName>
        <fullName evidence="3">Putative ninZ</fullName>
    </submittedName>
</protein>
<feature type="coiled-coil region" evidence="1">
    <location>
        <begin position="21"/>
        <end position="48"/>
    </location>
</feature>
<dbReference type="EMBL" id="MAYS01000142">
    <property type="protein sequence ID" value="OFC63033.1"/>
    <property type="molecule type" value="Genomic_DNA"/>
</dbReference>
<dbReference type="EMBL" id="LJAM02000007">
    <property type="protein sequence ID" value="RAP72921.1"/>
    <property type="molecule type" value="Genomic_DNA"/>
</dbReference>
<proteinExistence type="predicted"/>
<evidence type="ECO:0000313" key="2">
    <source>
        <dbReference type="EMBL" id="OFC63033.1"/>
    </source>
</evidence>
<gene>
    <name evidence="3" type="ORF">ACZ87_00227</name>
    <name evidence="2" type="ORF">BBW68_07085</name>
</gene>
<reference evidence="3 5" key="2">
    <citation type="submission" date="2018-04" db="EMBL/GenBank/DDBJ databases">
        <title>Genomes of the Obligate Erwinia dacicola and Facultative Enterobacter sp. OLF Endosymbionts of the Olive Fruit fly, Bactrocera oleae.</title>
        <authorList>
            <person name="Estes A.M."/>
            <person name="Hearn D.J."/>
            <person name="Agarwal S."/>
            <person name="Pierson E.A."/>
            <person name="Dunning-Hotopp J.C."/>
        </authorList>
    </citation>
    <scope>NUCLEOTIDE SEQUENCE [LARGE SCALE GENOMIC DNA]</scope>
    <source>
        <strain evidence="3 5">Oroville</strain>
    </source>
</reference>
<sequence>MCSVTNIQQVKWQRHADMEKLKDIDAQIADAERAVSLLAERRRELINRLGLNKPDGPEAA</sequence>